<dbReference type="Pfam" id="PF22811">
    <property type="entry name" value="Zn_ribbon_NrdR"/>
    <property type="match status" value="1"/>
</dbReference>
<dbReference type="EMBL" id="CP018477">
    <property type="protein sequence ID" value="ASV75011.1"/>
    <property type="molecule type" value="Genomic_DNA"/>
</dbReference>
<evidence type="ECO:0000256" key="1">
    <source>
        <dbReference type="ARBA" id="ARBA00022491"/>
    </source>
</evidence>
<keyword evidence="4 8" id="KW-0067">ATP-binding</keyword>
<dbReference type="PANTHER" id="PTHR30455">
    <property type="entry name" value="TRANSCRIPTIONAL REPRESSOR NRDR"/>
    <property type="match status" value="1"/>
</dbReference>
<dbReference type="AlphaFoldDB" id="A0A286RGC1"/>
<dbReference type="PROSITE" id="PS51161">
    <property type="entry name" value="ATP_CONE"/>
    <property type="match status" value="1"/>
</dbReference>
<comment type="function">
    <text evidence="8">Negatively regulates transcription of bacterial ribonucleotide reductase nrd genes and operons by binding to NrdR-boxes.</text>
</comment>
<dbReference type="Proteomes" id="UP000215086">
    <property type="component" value="Chromosome"/>
</dbReference>
<name>A0A286RGC1_9BACT</name>
<evidence type="ECO:0000256" key="8">
    <source>
        <dbReference type="HAMAP-Rule" id="MF_00440"/>
    </source>
</evidence>
<evidence type="ECO:0000313" key="12">
    <source>
        <dbReference type="Proteomes" id="UP000215086"/>
    </source>
</evidence>
<proteinExistence type="inferred from homology"/>
<evidence type="ECO:0000256" key="6">
    <source>
        <dbReference type="ARBA" id="ARBA00023125"/>
    </source>
</evidence>
<evidence type="ECO:0000313" key="11">
    <source>
        <dbReference type="EMBL" id="ASV75011.1"/>
    </source>
</evidence>
<keyword evidence="7 8" id="KW-0804">Transcription</keyword>
<comment type="similarity">
    <text evidence="8">Belongs to the NrdR family.</text>
</comment>
<protein>
    <recommendedName>
        <fullName evidence="8">Transcriptional repressor NrdR</fullName>
    </recommendedName>
</protein>
<keyword evidence="6 8" id="KW-0238">DNA-binding</keyword>
<dbReference type="InterPro" id="IPR003796">
    <property type="entry name" value="RNR_NrdR-like"/>
</dbReference>
<feature type="region of interest" description="Disordered" evidence="9">
    <location>
        <begin position="134"/>
        <end position="155"/>
    </location>
</feature>
<evidence type="ECO:0000259" key="10">
    <source>
        <dbReference type="PROSITE" id="PS51161"/>
    </source>
</evidence>
<evidence type="ECO:0000256" key="9">
    <source>
        <dbReference type="SAM" id="MobiDB-lite"/>
    </source>
</evidence>
<keyword evidence="2 8" id="KW-0547">Nucleotide-binding</keyword>
<dbReference type="NCBIfam" id="TIGR00244">
    <property type="entry name" value="transcriptional regulator NrdR"/>
    <property type="match status" value="1"/>
</dbReference>
<organism evidence="11 12">
    <name type="scientific">Thermogutta terrifontis</name>
    <dbReference type="NCBI Taxonomy" id="1331910"/>
    <lineage>
        <taxon>Bacteria</taxon>
        <taxon>Pseudomonadati</taxon>
        <taxon>Planctomycetota</taxon>
        <taxon>Planctomycetia</taxon>
        <taxon>Pirellulales</taxon>
        <taxon>Thermoguttaceae</taxon>
        <taxon>Thermogutta</taxon>
    </lineage>
</organism>
<reference evidence="11 12" key="1">
    <citation type="journal article" name="Front. Microbiol.">
        <title>Sugar Metabolism of the First Thermophilic Planctomycete Thermogutta terrifontis: Comparative Genomic and Transcriptomic Approaches.</title>
        <authorList>
            <person name="Elcheninov A.G."/>
            <person name="Menzel P."/>
            <person name="Gudbergsdottir S.R."/>
            <person name="Slesarev A.I."/>
            <person name="Kadnikov V.V."/>
            <person name="Krogh A."/>
            <person name="Bonch-Osmolovskaya E.A."/>
            <person name="Peng X."/>
            <person name="Kublanov I.V."/>
        </authorList>
    </citation>
    <scope>NUCLEOTIDE SEQUENCE [LARGE SCALE GENOMIC DNA]</scope>
    <source>
        <strain evidence="11 12">R1</strain>
    </source>
</reference>
<evidence type="ECO:0000256" key="3">
    <source>
        <dbReference type="ARBA" id="ARBA00022771"/>
    </source>
</evidence>
<dbReference type="GO" id="GO:0045892">
    <property type="term" value="P:negative regulation of DNA-templated transcription"/>
    <property type="evidence" value="ECO:0007669"/>
    <property type="project" value="UniProtKB-UniRule"/>
</dbReference>
<keyword evidence="3" id="KW-0862">Zinc</keyword>
<keyword evidence="5 8" id="KW-0805">Transcription regulation</keyword>
<accession>A0A286RGC1</accession>
<dbReference type="Pfam" id="PF03477">
    <property type="entry name" value="ATP-cone"/>
    <property type="match status" value="1"/>
</dbReference>
<dbReference type="InterPro" id="IPR055173">
    <property type="entry name" value="NrdR-like_N"/>
</dbReference>
<evidence type="ECO:0000256" key="7">
    <source>
        <dbReference type="ARBA" id="ARBA00023163"/>
    </source>
</evidence>
<dbReference type="PANTHER" id="PTHR30455:SF2">
    <property type="entry name" value="TRANSCRIPTIONAL REPRESSOR NRDR"/>
    <property type="match status" value="1"/>
</dbReference>
<keyword evidence="12" id="KW-1185">Reference proteome</keyword>
<dbReference type="GO" id="GO:0003677">
    <property type="term" value="F:DNA binding"/>
    <property type="evidence" value="ECO:0007669"/>
    <property type="project" value="UniProtKB-KW"/>
</dbReference>
<dbReference type="KEGG" id="ttf:THTE_2409"/>
<evidence type="ECO:0000256" key="5">
    <source>
        <dbReference type="ARBA" id="ARBA00023015"/>
    </source>
</evidence>
<dbReference type="GO" id="GO:0005524">
    <property type="term" value="F:ATP binding"/>
    <property type="evidence" value="ECO:0007669"/>
    <property type="project" value="UniProtKB-UniRule"/>
</dbReference>
<evidence type="ECO:0000256" key="2">
    <source>
        <dbReference type="ARBA" id="ARBA00022741"/>
    </source>
</evidence>
<keyword evidence="1 8" id="KW-0678">Repressor</keyword>
<dbReference type="HAMAP" id="MF_00440">
    <property type="entry name" value="NrdR"/>
    <property type="match status" value="1"/>
</dbReference>
<evidence type="ECO:0000256" key="4">
    <source>
        <dbReference type="ARBA" id="ARBA00022840"/>
    </source>
</evidence>
<keyword evidence="3" id="KW-0863">Zinc-finger</keyword>
<gene>
    <name evidence="8" type="primary">nrdR</name>
    <name evidence="11" type="ORF">THTE_2409</name>
</gene>
<comment type="caution">
    <text evidence="8">Lacks conserved residue(s) required for the propagation of feature annotation.</text>
</comment>
<dbReference type="GO" id="GO:0008270">
    <property type="term" value="F:zinc ion binding"/>
    <property type="evidence" value="ECO:0007669"/>
    <property type="project" value="UniProtKB-KW"/>
</dbReference>
<sequence length="155" mass="18036">MAENGAAIRRRRQCNRCGRRFTTYERVEKRRLKVIKKDGSRVPYDRNKLKAGLEKACWKRPISDEQIEAVVSAIEEDIERNFDNEVESRYIGELAMQYLRQLDQVAYVRFASVYRQFEDAKDFVEEVQPMLSESGSNSLLASQPKPTSSQVPQNQ</sequence>
<dbReference type="InterPro" id="IPR005144">
    <property type="entry name" value="ATP-cone_dom"/>
</dbReference>
<feature type="domain" description="ATP-cone" evidence="10">
    <location>
        <begin position="32"/>
        <end position="122"/>
    </location>
</feature>
<keyword evidence="3" id="KW-0479">Metal-binding</keyword>